<comment type="pathway">
    <text evidence="1">Cell wall biogenesis; cell wall polysaccharide biosynthesis.</text>
</comment>
<proteinExistence type="inferred from homology"/>
<dbReference type="PANTHER" id="PTHR43179:SF12">
    <property type="entry name" value="GALACTOFURANOSYLTRANSFERASE GLFT2"/>
    <property type="match status" value="1"/>
</dbReference>
<evidence type="ECO:0000313" key="7">
    <source>
        <dbReference type="EMBL" id="RSX50897.1"/>
    </source>
</evidence>
<evidence type="ECO:0000259" key="5">
    <source>
        <dbReference type="Pfam" id="PF17994"/>
    </source>
</evidence>
<feature type="domain" description="Galactofuranosyltransferase-2 C-terminal" evidence="6">
    <location>
        <begin position="501"/>
        <end position="683"/>
    </location>
</feature>
<evidence type="ECO:0000256" key="2">
    <source>
        <dbReference type="ARBA" id="ARBA00006739"/>
    </source>
</evidence>
<comment type="caution">
    <text evidence="7">The sequence shown here is derived from an EMBL/GenBank/DDBJ whole genome shotgun (WGS) entry which is preliminary data.</text>
</comment>
<dbReference type="GO" id="GO:0016757">
    <property type="term" value="F:glycosyltransferase activity"/>
    <property type="evidence" value="ECO:0007669"/>
    <property type="project" value="UniProtKB-KW"/>
</dbReference>
<dbReference type="Gene3D" id="3.90.550.60">
    <property type="match status" value="1"/>
</dbReference>
<dbReference type="SUPFAM" id="SSF53448">
    <property type="entry name" value="Nucleotide-diphospho-sugar transferases"/>
    <property type="match status" value="1"/>
</dbReference>
<dbReference type="RefSeq" id="WP_126030072.1">
    <property type="nucleotide sequence ID" value="NZ_QXGJ01000005.1"/>
</dbReference>
<dbReference type="EMBL" id="QXGJ01000005">
    <property type="protein sequence ID" value="RSX50897.1"/>
    <property type="molecule type" value="Genomic_DNA"/>
</dbReference>
<comment type="similarity">
    <text evidence="2">Belongs to the glycosyltransferase 2 family.</text>
</comment>
<dbReference type="AlphaFoldDB" id="A0A430FDJ8"/>
<dbReference type="InterPro" id="IPR040492">
    <property type="entry name" value="GlfT2_N"/>
</dbReference>
<dbReference type="Proteomes" id="UP000288607">
    <property type="component" value="Unassembled WGS sequence"/>
</dbReference>
<evidence type="ECO:0000256" key="3">
    <source>
        <dbReference type="ARBA" id="ARBA00022676"/>
    </source>
</evidence>
<organism evidence="7 8">
    <name type="scientific">Bifidobacterium callimiconis</name>
    <dbReference type="NCBI Taxonomy" id="2306973"/>
    <lineage>
        <taxon>Bacteria</taxon>
        <taxon>Bacillati</taxon>
        <taxon>Actinomycetota</taxon>
        <taxon>Actinomycetes</taxon>
        <taxon>Bifidobacteriales</taxon>
        <taxon>Bifidobacteriaceae</taxon>
        <taxon>Bifidobacterium</taxon>
    </lineage>
</organism>
<keyword evidence="4 7" id="KW-0808">Transferase</keyword>
<dbReference type="Pfam" id="PF13641">
    <property type="entry name" value="Glyco_tranf_2_3"/>
    <property type="match status" value="1"/>
</dbReference>
<accession>A0A430FDJ8</accession>
<dbReference type="Pfam" id="PF17994">
    <property type="entry name" value="Glft2_N"/>
    <property type="match status" value="1"/>
</dbReference>
<evidence type="ECO:0000259" key="6">
    <source>
        <dbReference type="Pfam" id="PF19320"/>
    </source>
</evidence>
<dbReference type="PANTHER" id="PTHR43179">
    <property type="entry name" value="RHAMNOSYLTRANSFERASE WBBL"/>
    <property type="match status" value="1"/>
</dbReference>
<gene>
    <name evidence="7" type="ORF">D2E23_1188</name>
</gene>
<keyword evidence="3" id="KW-0328">Glycosyltransferase</keyword>
<evidence type="ECO:0000256" key="4">
    <source>
        <dbReference type="ARBA" id="ARBA00022679"/>
    </source>
</evidence>
<reference evidence="7 8" key="1">
    <citation type="submission" date="2018-09" db="EMBL/GenBank/DDBJ databases">
        <title>Characterization of the phylogenetic diversity of five novel species belonging to the genus Bifidobacterium.</title>
        <authorList>
            <person name="Lugli G.A."/>
            <person name="Duranti S."/>
            <person name="Milani C."/>
        </authorList>
    </citation>
    <scope>NUCLEOTIDE SEQUENCE [LARGE SCALE GENOMIC DNA]</scope>
    <source>
        <strain evidence="7 8">2028B</strain>
    </source>
</reference>
<dbReference type="OrthoDB" id="3225550at2"/>
<protein>
    <submittedName>
        <fullName evidence="7">Glycosyl transferase family 2</fullName>
    </submittedName>
</protein>
<dbReference type="Pfam" id="PF19320">
    <property type="entry name" value="GlfT2_domain3"/>
    <property type="match status" value="1"/>
</dbReference>
<keyword evidence="8" id="KW-1185">Reference proteome</keyword>
<dbReference type="InterPro" id="IPR045699">
    <property type="entry name" value="GlfT2_C"/>
</dbReference>
<sequence length="700" mass="78920">MADSKSDSASRIWETVVRIVYPTRDADLTMPLYAIDWTPQHLSETMLDSRIDMKTLEFGQMNESKFQHLVRGSVTGVGASGGVRTDSFTVTSRDEIRVTAGQRTSLCTFFNAFPASYWRRWTRVDSVRFVATASGTGRVLLYRSNGRGLSFPVATITVEGSGSTKAARNRTIAAEVPMTDLMDGGYFWFDAEASSANDLTITHAAWQVPQDRRVADANTTLSIAIATFNRPSYCLNQLVAMSEATELRKRLDTIYCTDQGNDLVQNQTGFPAVAKELGPQLTYIRQRNLGGSGGFSRGMFETVEAGKSTYCLLLDDDAISEPEAILRALQFSDYTVRPTLVGGGMLHLDNRTVLYSQGERVDWYRMWMVPSRGMGYNHDFSVEPLRDAPERHQRVDEDFNGWWMCMIPVAVLKKIGLSLPVFIKFDDIEYGLRAKRAGFPTVCLPGVAVWHQAWHGKDNARTWEEYFTNRNRWIAALMLKPEPSRRVIFENLYSDASLGLRFIYSAMALRHQALRDILRGPQYIVDCLPTKLGEMRELRGQFTDAQAKPSFDDFPEPDHELVSPRYRPQGAKARRKGGIRQIVRSLMPGRRARVGANAKPDVAITAQDTAWTWLAFAGIDSALVTTPDGNSVAWFKRDNPRFRKSMWEGYRLASELVRNWKRLSAEYRAYDLPSIETWRRIFAVDKAAAAAEQGGDSLKK</sequence>
<dbReference type="InterPro" id="IPR029044">
    <property type="entry name" value="Nucleotide-diphossugar_trans"/>
</dbReference>
<evidence type="ECO:0000313" key="8">
    <source>
        <dbReference type="Proteomes" id="UP000288607"/>
    </source>
</evidence>
<feature type="domain" description="Galactofuranosyltransferase GlfT2 N-terminal" evidence="5">
    <location>
        <begin position="87"/>
        <end position="208"/>
    </location>
</feature>
<name>A0A430FDJ8_9BIFI</name>
<evidence type="ECO:0000256" key="1">
    <source>
        <dbReference type="ARBA" id="ARBA00004776"/>
    </source>
</evidence>